<dbReference type="EMBL" id="MCFG01000166">
    <property type="protein sequence ID" value="ORX79724.1"/>
    <property type="molecule type" value="Genomic_DNA"/>
</dbReference>
<feature type="region of interest" description="Disordered" evidence="1">
    <location>
        <begin position="78"/>
        <end position="148"/>
    </location>
</feature>
<keyword evidence="3" id="KW-1185">Reference proteome</keyword>
<comment type="caution">
    <text evidence="2">The sequence shown here is derived from an EMBL/GenBank/DDBJ whole genome shotgun (WGS) entry which is preliminary data.</text>
</comment>
<proteinExistence type="predicted"/>
<evidence type="ECO:0000256" key="1">
    <source>
        <dbReference type="SAM" id="MobiDB-lite"/>
    </source>
</evidence>
<feature type="region of interest" description="Disordered" evidence="1">
    <location>
        <begin position="550"/>
        <end position="597"/>
    </location>
</feature>
<dbReference type="Proteomes" id="UP000193944">
    <property type="component" value="Unassembled WGS sequence"/>
</dbReference>
<gene>
    <name evidence="2" type="ORF">BCR32DRAFT_269305</name>
</gene>
<dbReference type="InterPro" id="IPR014867">
    <property type="entry name" value="Spore_coat_CotH_CotH2/3/7"/>
</dbReference>
<evidence type="ECO:0000313" key="3">
    <source>
        <dbReference type="Proteomes" id="UP000193944"/>
    </source>
</evidence>
<dbReference type="AlphaFoldDB" id="A0A1Y1X318"/>
<dbReference type="Pfam" id="PF08757">
    <property type="entry name" value="CotH"/>
    <property type="match status" value="1"/>
</dbReference>
<dbReference type="OrthoDB" id="2136461at2759"/>
<organism evidence="2 3">
    <name type="scientific">Anaeromyces robustus</name>
    <dbReference type="NCBI Taxonomy" id="1754192"/>
    <lineage>
        <taxon>Eukaryota</taxon>
        <taxon>Fungi</taxon>
        <taxon>Fungi incertae sedis</taxon>
        <taxon>Chytridiomycota</taxon>
        <taxon>Chytridiomycota incertae sedis</taxon>
        <taxon>Neocallimastigomycetes</taxon>
        <taxon>Neocallimastigales</taxon>
        <taxon>Neocallimastigaceae</taxon>
        <taxon>Anaeromyces</taxon>
    </lineage>
</organism>
<dbReference type="PANTHER" id="PTHR40050:SF1">
    <property type="entry name" value="INNER SPORE COAT PROTEIN H"/>
    <property type="match status" value="1"/>
</dbReference>
<reference evidence="2 3" key="2">
    <citation type="submission" date="2016-08" db="EMBL/GenBank/DDBJ databases">
        <title>Pervasive Adenine N6-methylation of Active Genes in Fungi.</title>
        <authorList>
            <consortium name="DOE Joint Genome Institute"/>
            <person name="Mondo S.J."/>
            <person name="Dannebaum R.O."/>
            <person name="Kuo R.C."/>
            <person name="Labutti K."/>
            <person name="Haridas S."/>
            <person name="Kuo A."/>
            <person name="Salamov A."/>
            <person name="Ahrendt S.R."/>
            <person name="Lipzen A."/>
            <person name="Sullivan W."/>
            <person name="Andreopoulos W.B."/>
            <person name="Clum A."/>
            <person name="Lindquist E."/>
            <person name="Daum C."/>
            <person name="Ramamoorthy G.K."/>
            <person name="Gryganskyi A."/>
            <person name="Culley D."/>
            <person name="Magnuson J.K."/>
            <person name="James T.Y."/>
            <person name="O'Malley M.A."/>
            <person name="Stajich J.E."/>
            <person name="Spatafora J.W."/>
            <person name="Visel A."/>
            <person name="Grigoriev I.V."/>
        </authorList>
    </citation>
    <scope>NUCLEOTIDE SEQUENCE [LARGE SCALE GENOMIC DNA]</scope>
    <source>
        <strain evidence="2 3">S4</strain>
    </source>
</reference>
<feature type="compositionally biased region" description="Low complexity" evidence="1">
    <location>
        <begin position="551"/>
        <end position="586"/>
    </location>
</feature>
<accession>A0A1Y1X318</accession>
<reference evidence="2 3" key="1">
    <citation type="submission" date="2016-08" db="EMBL/GenBank/DDBJ databases">
        <title>A Parts List for Fungal Cellulosomes Revealed by Comparative Genomics.</title>
        <authorList>
            <consortium name="DOE Joint Genome Institute"/>
            <person name="Haitjema C.H."/>
            <person name="Gilmore S.P."/>
            <person name="Henske J.K."/>
            <person name="Solomon K.V."/>
            <person name="De Groot R."/>
            <person name="Kuo A."/>
            <person name="Mondo S.J."/>
            <person name="Salamov A.A."/>
            <person name="Labutti K."/>
            <person name="Zhao Z."/>
            <person name="Chiniquy J."/>
            <person name="Barry K."/>
            <person name="Brewer H.M."/>
            <person name="Purvine S.O."/>
            <person name="Wright A.T."/>
            <person name="Boxma B."/>
            <person name="Van Alen T."/>
            <person name="Hackstein J.H."/>
            <person name="Baker S.E."/>
            <person name="Grigoriev I.V."/>
            <person name="O'Malley M.A."/>
        </authorList>
    </citation>
    <scope>NUCLEOTIDE SEQUENCE [LARGE SCALE GENOMIC DNA]</scope>
    <source>
        <strain evidence="2 3">S4</strain>
    </source>
</reference>
<name>A0A1Y1X318_9FUNG</name>
<protein>
    <recommendedName>
        <fullName evidence="4">Coth-domain-containing protein</fullName>
    </recommendedName>
</protein>
<dbReference type="PANTHER" id="PTHR40050">
    <property type="entry name" value="INNER SPORE COAT PROTEIN H"/>
    <property type="match status" value="1"/>
</dbReference>
<sequence>MKLNKIFLYCVAIANIIALEKNQANSLPTINIIKKRNERNGRYISNGVNNINNRNNFNNNVLYNTNYAVNTKIIVNENENNNNNNTISDKNNNNRNTGINIGETNNTNNNTTNFNNVPEQKTPQSSTNQEEKEENEKENDSSSGSIKDFFEKTKNTVVDIYVTMPESDYSNMTNYAQCANYKSAREYSTENASALFEFNGESIYLSKIKLSLGGASSRAHQKVGYNIKSLDKNHTLYGIKNIKLRGDERDPTHLVSRLSADFIKSAGLIAPSVTYSRLYINDIYMGLYTLEDIVKKYWIKEFFGEKDTKNCFKCETIGFSFDGFNNRIYPITCSNLNDDYADYTEPFDQFVKKVNSAQSAEDLEAIMDVDVFLKYIAFEWMVLSWDHFLVYGHNFYWYLRNDGKWIPIYFDFDLTWFISNRVSIISKDINYKLKKNLPDDDHVFWPNMSLKDWEPGHRIIDLLIHKDDTRFRKIVQELIKNYFNPSNLNAKIDGLHSMLKEYIIEDLMFIKDLKVSYKVTNDDQILKNSDKKGTDELFGIQVFDNLEEDLSNTSTSSSNDNNNNNKIQNRSSFNTTTTTTTSNGNENEIENEKVKSKKAKLINTDRSKINNNKNNPSKINYNSGNKLTMKQRGRINLYGNDYHWSYDNYYEVINGDKYIINSSGSTRSGPLKWSIKNRFNYLCHTYGINPETLELITPRPERRVWSSTNIYKLKALYDDDESMVRYYYPYLDKEDFKTNYCKYCKVYKKEDKSYGLENNELCIIHPVDCGMEKGIEMGPNGYPYCEKCSVYDIKGGVLLGMENNILCEILTDNC</sequence>
<feature type="compositionally biased region" description="Low complexity" evidence="1">
    <location>
        <begin position="78"/>
        <end position="116"/>
    </location>
</feature>
<evidence type="ECO:0000313" key="2">
    <source>
        <dbReference type="EMBL" id="ORX79724.1"/>
    </source>
</evidence>
<evidence type="ECO:0008006" key="4">
    <source>
        <dbReference type="Google" id="ProtNLM"/>
    </source>
</evidence>